<feature type="region of interest" description="Disordered" evidence="7">
    <location>
        <begin position="137"/>
        <end position="181"/>
    </location>
</feature>
<comment type="similarity">
    <text evidence="1 4">Belongs to the tRNA-intron endonuclease family.</text>
</comment>
<feature type="domain" description="TSEN34 N-terminal" evidence="9">
    <location>
        <begin position="6"/>
        <end position="75"/>
    </location>
</feature>
<feature type="active site" evidence="5">
    <location>
        <position position="297"/>
    </location>
</feature>
<protein>
    <recommendedName>
        <fullName evidence="4">tRNA-splicing endonuclease subunit Sen34</fullName>
        <ecNumber evidence="4">4.6.1.16</ecNumber>
    </recommendedName>
</protein>
<dbReference type="GO" id="GO:0000379">
    <property type="term" value="P:tRNA-type intron splice site recognition and cleavage"/>
    <property type="evidence" value="ECO:0007669"/>
    <property type="project" value="UniProtKB-UniRule"/>
</dbReference>
<keyword evidence="11" id="KW-1185">Reference proteome</keyword>
<organism evidence="10 11">
    <name type="scientific">Pisolithus tinctorius Marx 270</name>
    <dbReference type="NCBI Taxonomy" id="870435"/>
    <lineage>
        <taxon>Eukaryota</taxon>
        <taxon>Fungi</taxon>
        <taxon>Dikarya</taxon>
        <taxon>Basidiomycota</taxon>
        <taxon>Agaricomycotina</taxon>
        <taxon>Agaricomycetes</taxon>
        <taxon>Agaricomycetidae</taxon>
        <taxon>Boletales</taxon>
        <taxon>Sclerodermatineae</taxon>
        <taxon>Pisolithaceae</taxon>
        <taxon>Pisolithus</taxon>
    </lineage>
</organism>
<reference evidence="11" key="2">
    <citation type="submission" date="2015-01" db="EMBL/GenBank/DDBJ databases">
        <title>Evolutionary Origins and Diversification of the Mycorrhizal Mutualists.</title>
        <authorList>
            <consortium name="DOE Joint Genome Institute"/>
            <consortium name="Mycorrhizal Genomics Consortium"/>
            <person name="Kohler A."/>
            <person name="Kuo A."/>
            <person name="Nagy L.G."/>
            <person name="Floudas D."/>
            <person name="Copeland A."/>
            <person name="Barry K.W."/>
            <person name="Cichocki N."/>
            <person name="Veneault-Fourrey C."/>
            <person name="LaButti K."/>
            <person name="Lindquist E.A."/>
            <person name="Lipzen A."/>
            <person name="Lundell T."/>
            <person name="Morin E."/>
            <person name="Murat C."/>
            <person name="Riley R."/>
            <person name="Ohm R."/>
            <person name="Sun H."/>
            <person name="Tunlid A."/>
            <person name="Henrissat B."/>
            <person name="Grigoriev I.V."/>
            <person name="Hibbett D.S."/>
            <person name="Martin F."/>
        </authorList>
    </citation>
    <scope>NUCLEOTIDE SEQUENCE [LARGE SCALE GENOMIC DNA]</scope>
    <source>
        <strain evidence="11">Marx 270</strain>
    </source>
</reference>
<dbReference type="Gene3D" id="3.40.1350.10">
    <property type="match status" value="1"/>
</dbReference>
<evidence type="ECO:0000259" key="9">
    <source>
        <dbReference type="Pfam" id="PF26577"/>
    </source>
</evidence>
<dbReference type="InterPro" id="IPR011856">
    <property type="entry name" value="tRNA_endonuc-like_dom_sf"/>
</dbReference>
<dbReference type="EC" id="4.6.1.16" evidence="4"/>
<keyword evidence="3 4" id="KW-0456">Lyase</keyword>
<evidence type="ECO:0000313" key="10">
    <source>
        <dbReference type="EMBL" id="KIO06439.1"/>
    </source>
</evidence>
<dbReference type="InterPro" id="IPR059049">
    <property type="entry name" value="TSEN34_N"/>
</dbReference>
<evidence type="ECO:0000313" key="11">
    <source>
        <dbReference type="Proteomes" id="UP000054217"/>
    </source>
</evidence>
<evidence type="ECO:0000259" key="8">
    <source>
        <dbReference type="Pfam" id="PF01974"/>
    </source>
</evidence>
<name>A0A0C3PEX4_PISTI</name>
<dbReference type="Pfam" id="PF26577">
    <property type="entry name" value="TSEN34_N"/>
    <property type="match status" value="1"/>
</dbReference>
<dbReference type="PIRSF" id="PIRSF017250">
    <property type="entry name" value="tRNA_splic_SEN34"/>
    <property type="match status" value="1"/>
</dbReference>
<comment type="function">
    <text evidence="4">Constitutes one of the two catalytic subunit of the tRNA-splicing endonuclease complex, a complex responsible for identification and cleavage of the splice sites in pre-tRNA. It cleaves pre-tRNA at the 5'- and 3'-splice sites to release the intron. The products are an intron and two tRNA half-molecules bearing 2',3'-cyclic phosphate and 5'-OH termini. There are no conserved sequences at the splice sites, but the intron is invariably located at the same site in the gene, placing the splice sites an invariant distance from the constant structural features of the tRNA body.</text>
</comment>
<proteinExistence type="inferred from homology"/>
<dbReference type="FunCoup" id="A0A0C3PEX4">
    <property type="interactions" value="49"/>
</dbReference>
<feature type="active site" evidence="5">
    <location>
        <position position="257"/>
    </location>
</feature>
<keyword evidence="2 4" id="KW-0819">tRNA processing</keyword>
<dbReference type="OrthoDB" id="48041at2759"/>
<dbReference type="EMBL" id="KN831963">
    <property type="protein sequence ID" value="KIO06439.1"/>
    <property type="molecule type" value="Genomic_DNA"/>
</dbReference>
<accession>A0A0C3PEX4</accession>
<evidence type="ECO:0000256" key="3">
    <source>
        <dbReference type="ARBA" id="ARBA00023239"/>
    </source>
</evidence>
<dbReference type="SUPFAM" id="SSF53032">
    <property type="entry name" value="tRNA-intron endonuclease catalytic domain-like"/>
    <property type="match status" value="1"/>
</dbReference>
<dbReference type="AlphaFoldDB" id="A0A0C3PEX4"/>
<dbReference type="InterPro" id="IPR036167">
    <property type="entry name" value="tRNA_intron_Endo_cat-like_sf"/>
</dbReference>
<evidence type="ECO:0000256" key="7">
    <source>
        <dbReference type="SAM" id="MobiDB-lite"/>
    </source>
</evidence>
<dbReference type="InterPro" id="IPR006677">
    <property type="entry name" value="tRNA_intron_Endonuc_cat-like"/>
</dbReference>
<dbReference type="GO" id="GO:0000213">
    <property type="term" value="F:tRNA-intron lyase activity"/>
    <property type="evidence" value="ECO:0007669"/>
    <property type="project" value="UniProtKB-UniRule"/>
</dbReference>
<feature type="domain" description="tRNA intron endonuclease catalytic" evidence="8">
    <location>
        <begin position="230"/>
        <end position="310"/>
    </location>
</feature>
<sequence>MAEGPIPLRVSNKKAYVWDVDDVAKLRSRHGICGMLTGTLPHLSQQNVFLGVPLLLMPEEAVFLVEKGLACLVDDKNAHHDPGLSRLAKWDNSRLKAIERQLALAEEEQEAKEHQYSTMTEQAIRKRNERERKKAFVASFPNDSSSSSTEPAGNVLAHDSDNTASDTRRGQDSSGTSKAGTAGATFTVHVGAPSSQLDWYQQSSHSFTTLASAREAGIWDYPSTPEERARCAVFRELRGKGYYLGIGTKFGGDYLVYPGDPLRYHSHFVASVIASPRTPLRPMEIVAHGRLGTGTKKSHLLCEWNEDNDVVTSFSIEWARFG</sequence>
<feature type="coiled-coil region" evidence="6">
    <location>
        <begin position="95"/>
        <end position="122"/>
    </location>
</feature>
<dbReference type="InterPro" id="IPR016690">
    <property type="entry name" value="TSEN34"/>
</dbReference>
<dbReference type="Proteomes" id="UP000054217">
    <property type="component" value="Unassembled WGS sequence"/>
</dbReference>
<dbReference type="InParanoid" id="A0A0C3PEX4"/>
<dbReference type="GO" id="GO:0003676">
    <property type="term" value="F:nucleic acid binding"/>
    <property type="evidence" value="ECO:0007669"/>
    <property type="project" value="InterPro"/>
</dbReference>
<feature type="compositionally biased region" description="Basic and acidic residues" evidence="7">
    <location>
        <begin position="158"/>
        <end position="171"/>
    </location>
</feature>
<dbReference type="HOGENOM" id="CLU_049366_0_0_1"/>
<reference evidence="10 11" key="1">
    <citation type="submission" date="2014-04" db="EMBL/GenBank/DDBJ databases">
        <authorList>
            <consortium name="DOE Joint Genome Institute"/>
            <person name="Kuo A."/>
            <person name="Kohler A."/>
            <person name="Costa M.D."/>
            <person name="Nagy L.G."/>
            <person name="Floudas D."/>
            <person name="Copeland A."/>
            <person name="Barry K.W."/>
            <person name="Cichocki N."/>
            <person name="Veneault-Fourrey C."/>
            <person name="LaButti K."/>
            <person name="Lindquist E.A."/>
            <person name="Lipzen A."/>
            <person name="Lundell T."/>
            <person name="Morin E."/>
            <person name="Murat C."/>
            <person name="Sun H."/>
            <person name="Tunlid A."/>
            <person name="Henrissat B."/>
            <person name="Grigoriev I.V."/>
            <person name="Hibbett D.S."/>
            <person name="Martin F."/>
            <person name="Nordberg H.P."/>
            <person name="Cantor M.N."/>
            <person name="Hua S.X."/>
        </authorList>
    </citation>
    <scope>NUCLEOTIDE SEQUENCE [LARGE SCALE GENOMIC DNA]</scope>
    <source>
        <strain evidence="10 11">Marx 270</strain>
    </source>
</reference>
<evidence type="ECO:0000256" key="1">
    <source>
        <dbReference type="ARBA" id="ARBA00008078"/>
    </source>
</evidence>
<dbReference type="PANTHER" id="PTHR13070:SF0">
    <property type="entry name" value="TRNA-SPLICING ENDONUCLEASE SUBUNIT SEN34"/>
    <property type="match status" value="1"/>
</dbReference>
<dbReference type="CDD" id="cd22363">
    <property type="entry name" value="tRNA-intron_lyase_C"/>
    <property type="match status" value="1"/>
</dbReference>
<evidence type="ECO:0000256" key="2">
    <source>
        <dbReference type="ARBA" id="ARBA00022694"/>
    </source>
</evidence>
<feature type="active site" evidence="5">
    <location>
        <position position="265"/>
    </location>
</feature>
<dbReference type="STRING" id="870435.A0A0C3PEX4"/>
<feature type="compositionally biased region" description="Polar residues" evidence="7">
    <location>
        <begin position="141"/>
        <end position="151"/>
    </location>
</feature>
<dbReference type="GO" id="GO:0000214">
    <property type="term" value="C:tRNA-intron endonuclease complex"/>
    <property type="evidence" value="ECO:0007669"/>
    <property type="project" value="UniProtKB-UniRule"/>
</dbReference>
<gene>
    <name evidence="10" type="ORF">M404DRAFT_482619</name>
</gene>
<evidence type="ECO:0000256" key="5">
    <source>
        <dbReference type="PIRSR" id="PIRSR017250-50"/>
    </source>
</evidence>
<evidence type="ECO:0000256" key="6">
    <source>
        <dbReference type="SAM" id="Coils"/>
    </source>
</evidence>
<evidence type="ECO:0000256" key="4">
    <source>
        <dbReference type="PIRNR" id="PIRNR017250"/>
    </source>
</evidence>
<keyword evidence="6" id="KW-0175">Coiled coil</keyword>
<dbReference type="Pfam" id="PF01974">
    <property type="entry name" value="tRNA_int_endo"/>
    <property type="match status" value="1"/>
</dbReference>
<dbReference type="PANTHER" id="PTHR13070">
    <property type="entry name" value="TRNA-SPLICING ENDONUCLEASE SUBUNIT SEN34-RELATED"/>
    <property type="match status" value="1"/>
</dbReference>